<dbReference type="Proteomes" id="UP000074108">
    <property type="component" value="Unassembled WGS sequence"/>
</dbReference>
<evidence type="ECO:0000313" key="2">
    <source>
        <dbReference type="EMBL" id="KUP08512.1"/>
    </source>
</evidence>
<evidence type="ECO:0008006" key="4">
    <source>
        <dbReference type="Google" id="ProtNLM"/>
    </source>
</evidence>
<dbReference type="OrthoDB" id="2942102at2"/>
<evidence type="ECO:0000313" key="3">
    <source>
        <dbReference type="Proteomes" id="UP000074108"/>
    </source>
</evidence>
<gene>
    <name evidence="2" type="ORF">Q75_02500</name>
</gene>
<dbReference type="AlphaFoldDB" id="A0A147KBM3"/>
<dbReference type="InterPro" id="IPR025572">
    <property type="entry name" value="YgaB"/>
</dbReference>
<name>A0A147KBM3_9BACI</name>
<accession>A0A147KBM3</accession>
<reference evidence="2 3" key="1">
    <citation type="journal article" date="2016" name="Front. Microbiol.">
        <title>Microevolution Analysis of Bacillus coahuilensis Unveils Differences in Phosphorus Acquisition Strategies and Their Regulation.</title>
        <authorList>
            <person name="Gomez-Lunar Z."/>
            <person name="Hernandez-Gonzalez I."/>
            <person name="Rodriguez-Torres M.D."/>
            <person name="Souza V."/>
            <person name="Olmedo-Alvarez G."/>
        </authorList>
    </citation>
    <scope>NUCLEOTIDE SEQUENCE [LARGE SCALE GENOMIC DNA]</scope>
    <source>
        <strain evidence="3">p1.1.43</strain>
    </source>
</reference>
<dbReference type="Pfam" id="PF14182">
    <property type="entry name" value="YgaB"/>
    <property type="match status" value="1"/>
</dbReference>
<dbReference type="STRING" id="1150625.Q75_02500"/>
<comment type="caution">
    <text evidence="2">The sequence shown here is derived from an EMBL/GenBank/DDBJ whole genome shotgun (WGS) entry which is preliminary data.</text>
</comment>
<evidence type="ECO:0000256" key="1">
    <source>
        <dbReference type="SAM" id="Coils"/>
    </source>
</evidence>
<protein>
    <recommendedName>
        <fullName evidence="4">YgaB-like protein</fullName>
    </recommendedName>
</protein>
<dbReference type="PATRIC" id="fig|1150625.3.peg.534"/>
<sequence>MERFTFLVGEQLKTMDQLLFLQSEIERCQDIQRELEEMEQEAELESLLNEIKRKKEELRQIQRQFEYQTEAVIESYQNEKELKMSHQ</sequence>
<dbReference type="RefSeq" id="WP_059350252.1">
    <property type="nucleotide sequence ID" value="NZ_LDYG01000010.1"/>
</dbReference>
<keyword evidence="3" id="KW-1185">Reference proteome</keyword>
<dbReference type="EMBL" id="LDYG01000010">
    <property type="protein sequence ID" value="KUP08512.1"/>
    <property type="molecule type" value="Genomic_DNA"/>
</dbReference>
<keyword evidence="1" id="KW-0175">Coiled coil</keyword>
<organism evidence="2 3">
    <name type="scientific">Bacillus coahuilensis p1.1.43</name>
    <dbReference type="NCBI Taxonomy" id="1150625"/>
    <lineage>
        <taxon>Bacteria</taxon>
        <taxon>Bacillati</taxon>
        <taxon>Bacillota</taxon>
        <taxon>Bacilli</taxon>
        <taxon>Bacillales</taxon>
        <taxon>Bacillaceae</taxon>
        <taxon>Bacillus</taxon>
    </lineage>
</organism>
<feature type="coiled-coil region" evidence="1">
    <location>
        <begin position="18"/>
        <end position="71"/>
    </location>
</feature>
<proteinExistence type="predicted"/>